<dbReference type="RefSeq" id="WP_194287825.1">
    <property type="nucleotide sequence ID" value="NZ_WIVV01000070.1"/>
</dbReference>
<dbReference type="InterPro" id="IPR006862">
    <property type="entry name" value="Thio_Ohase/aa_AcTrfase"/>
</dbReference>
<dbReference type="GO" id="GO:0016746">
    <property type="term" value="F:acyltransferase activity"/>
    <property type="evidence" value="ECO:0007669"/>
    <property type="project" value="UniProtKB-KW"/>
</dbReference>
<accession>A0A6I1WRQ3</accession>
<keyword evidence="2" id="KW-0808">Transferase</keyword>
<dbReference type="InterPro" id="IPR042490">
    <property type="entry name" value="Thio_Ohase/BAAT_N"/>
</dbReference>
<comment type="caution">
    <text evidence="2">The sequence shown here is derived from an EMBL/GenBank/DDBJ whole genome shotgun (WGS) entry which is preliminary data.</text>
</comment>
<evidence type="ECO:0000313" key="3">
    <source>
        <dbReference type="Proteomes" id="UP000466863"/>
    </source>
</evidence>
<protein>
    <submittedName>
        <fullName evidence="2">Acyltransferase</fullName>
    </submittedName>
</protein>
<dbReference type="Gene3D" id="2.60.40.2240">
    <property type="entry name" value="Acyl-CoA thioester hydrolase/BAAT N-terminal domain"/>
    <property type="match status" value="1"/>
</dbReference>
<gene>
    <name evidence="2" type="ORF">GHO28_15230</name>
</gene>
<dbReference type="EMBL" id="WIVV01000070">
    <property type="protein sequence ID" value="MQU43846.1"/>
    <property type="molecule type" value="Genomic_DNA"/>
</dbReference>
<evidence type="ECO:0000313" key="2">
    <source>
        <dbReference type="EMBL" id="MQU43846.1"/>
    </source>
</evidence>
<dbReference type="GO" id="GO:0006631">
    <property type="term" value="P:fatty acid metabolic process"/>
    <property type="evidence" value="ECO:0007669"/>
    <property type="project" value="TreeGrafter"/>
</dbReference>
<evidence type="ECO:0000259" key="1">
    <source>
        <dbReference type="Pfam" id="PF04775"/>
    </source>
</evidence>
<feature type="non-terminal residue" evidence="2">
    <location>
        <position position="91"/>
    </location>
</feature>
<dbReference type="PANTHER" id="PTHR10824:SF4">
    <property type="entry name" value="ACYL-COENZYME A THIOESTERASE 1-LIKE"/>
    <property type="match status" value="1"/>
</dbReference>
<organism evidence="2 3">
    <name type="scientific">Pseudomonas helleri</name>
    <dbReference type="NCBI Taxonomy" id="1608996"/>
    <lineage>
        <taxon>Bacteria</taxon>
        <taxon>Pseudomonadati</taxon>
        <taxon>Pseudomonadota</taxon>
        <taxon>Gammaproteobacteria</taxon>
        <taxon>Pseudomonadales</taxon>
        <taxon>Pseudomonadaceae</taxon>
        <taxon>Pseudomonas</taxon>
    </lineage>
</organism>
<name>A0A6I1WRQ3_9PSED</name>
<reference evidence="2 3" key="1">
    <citation type="submission" date="2019-10" db="EMBL/GenBank/DDBJ databases">
        <title>Evaluation of single-gene subtyping targets for Pseudomonas.</title>
        <authorList>
            <person name="Reichler S.J."/>
            <person name="Orsi R.H."/>
            <person name="Wiedmann M."/>
            <person name="Martin N.H."/>
            <person name="Murphy S.I."/>
        </authorList>
    </citation>
    <scope>NUCLEOTIDE SEQUENCE [LARGE SCALE GENOMIC DNA]</scope>
    <source>
        <strain evidence="2 3">FSL R10-1876</strain>
    </source>
</reference>
<proteinExistence type="predicted"/>
<dbReference type="GO" id="GO:0047617">
    <property type="term" value="F:fatty acyl-CoA hydrolase activity"/>
    <property type="evidence" value="ECO:0007669"/>
    <property type="project" value="TreeGrafter"/>
</dbReference>
<feature type="domain" description="Acyl-CoA thioester hydrolase/bile acid-CoA amino acid N-acetyltransferase" evidence="1">
    <location>
        <begin position="14"/>
        <end position="88"/>
    </location>
</feature>
<dbReference type="AlphaFoldDB" id="A0A6I1WRQ3"/>
<dbReference type="Pfam" id="PF04775">
    <property type="entry name" value="Bile_Hydr_Trans"/>
    <property type="match status" value="1"/>
</dbReference>
<dbReference type="Proteomes" id="UP000466863">
    <property type="component" value="Unassembled WGS sequence"/>
</dbReference>
<sequence>MAHLHITPADGLLDEPRQIVLEGLAAGARVTLTSQTVRGNGLLWRSSATFIANAQGRVDLTQDAPVAGDYAGVSAMGLLWSQRPEQGRSSA</sequence>
<keyword evidence="2" id="KW-0012">Acyltransferase</keyword>
<dbReference type="GO" id="GO:0006637">
    <property type="term" value="P:acyl-CoA metabolic process"/>
    <property type="evidence" value="ECO:0007669"/>
    <property type="project" value="TreeGrafter"/>
</dbReference>
<dbReference type="PANTHER" id="PTHR10824">
    <property type="entry name" value="ACYL-COENZYME A THIOESTERASE-RELATED"/>
    <property type="match status" value="1"/>
</dbReference>